<feature type="transmembrane region" description="Helical" evidence="1">
    <location>
        <begin position="184"/>
        <end position="207"/>
    </location>
</feature>
<name>A0A5A8EBV2_CAFRO</name>
<dbReference type="AlphaFoldDB" id="A0A5A8EBV2"/>
<dbReference type="EMBL" id="VLTO01000034">
    <property type="protein sequence ID" value="KAA0173341.1"/>
    <property type="molecule type" value="Genomic_DNA"/>
</dbReference>
<protein>
    <submittedName>
        <fullName evidence="2">Uncharacterized protein</fullName>
    </submittedName>
</protein>
<organism evidence="2 3">
    <name type="scientific">Cafeteria roenbergensis</name>
    <name type="common">Marine flagellate</name>
    <dbReference type="NCBI Taxonomy" id="33653"/>
    <lineage>
        <taxon>Eukaryota</taxon>
        <taxon>Sar</taxon>
        <taxon>Stramenopiles</taxon>
        <taxon>Bigyra</taxon>
        <taxon>Opalozoa</taxon>
        <taxon>Bicosoecida</taxon>
        <taxon>Cafeteriaceae</taxon>
        <taxon>Cafeteria</taxon>
    </lineage>
</organism>
<evidence type="ECO:0000313" key="3">
    <source>
        <dbReference type="Proteomes" id="UP000322899"/>
    </source>
</evidence>
<feature type="transmembrane region" description="Helical" evidence="1">
    <location>
        <begin position="70"/>
        <end position="92"/>
    </location>
</feature>
<feature type="transmembrane region" description="Helical" evidence="1">
    <location>
        <begin position="255"/>
        <end position="279"/>
    </location>
</feature>
<evidence type="ECO:0000313" key="2">
    <source>
        <dbReference type="EMBL" id="KAA0173341.1"/>
    </source>
</evidence>
<evidence type="ECO:0000256" key="1">
    <source>
        <dbReference type="SAM" id="Phobius"/>
    </source>
</evidence>
<accession>A0A5A8EBV2</accession>
<feature type="transmembrane region" description="Helical" evidence="1">
    <location>
        <begin position="149"/>
        <end position="172"/>
    </location>
</feature>
<feature type="transmembrane region" description="Helical" evidence="1">
    <location>
        <begin position="29"/>
        <end position="49"/>
    </location>
</feature>
<proteinExistence type="predicted"/>
<sequence>MANVVGNSALAHSAVLDWSAGLGGDNRDIPLPDSIWAALILGSMGLMLLRDWCKSTDKQASRCVPLALKGVYRVVAVAFCLLLAASVSLYLFEEWYKSAFPSLQLAGLGVETVVLLSLAGLRMAALEGVFALLGFYFSQASVISVRVSAAVIPAGIWAAVCGLASFVTSALVAFSGAPADTAQLILALTIACATILACAVAPFCFGVGRPSLRVWGLGVVIIRSLQVLALLLEALGPVNDALPWITPGSSVASTWGFVVDTAFLVCMSGGFALTALLALRTDVVFLGLFHRSLEYQAAMIDGVGENPFGLTSPRLGCTQWCGALCCACGSIDAASVPYAFAYGPALSPFEGRGLRPPYVCELCFRPEASSREVLRFYAAACRERERERAAILRAGIARRRP</sequence>
<reference evidence="2 3" key="1">
    <citation type="submission" date="2019-07" db="EMBL/GenBank/DDBJ databases">
        <title>Genomes of Cafeteria roenbergensis.</title>
        <authorList>
            <person name="Fischer M.G."/>
            <person name="Hackl T."/>
            <person name="Roman M."/>
        </authorList>
    </citation>
    <scope>NUCLEOTIDE SEQUENCE [LARGE SCALE GENOMIC DNA]</scope>
    <source>
        <strain evidence="2 3">E4-10P</strain>
    </source>
</reference>
<keyword evidence="1" id="KW-0472">Membrane</keyword>
<feature type="transmembrane region" description="Helical" evidence="1">
    <location>
        <begin position="112"/>
        <end position="137"/>
    </location>
</feature>
<comment type="caution">
    <text evidence="2">The sequence shown here is derived from an EMBL/GenBank/DDBJ whole genome shotgun (WGS) entry which is preliminary data.</text>
</comment>
<keyword evidence="1" id="KW-1133">Transmembrane helix</keyword>
<dbReference type="OrthoDB" id="122279at2759"/>
<keyword evidence="1" id="KW-0812">Transmembrane</keyword>
<feature type="transmembrane region" description="Helical" evidence="1">
    <location>
        <begin position="214"/>
        <end position="235"/>
    </location>
</feature>
<gene>
    <name evidence="2" type="ORF">FNF27_05118</name>
</gene>
<dbReference type="Proteomes" id="UP000322899">
    <property type="component" value="Unassembled WGS sequence"/>
</dbReference>